<comment type="similarity">
    <text evidence="8">Belongs to the protein kinase superfamily. Ser/Thr protein kinase family. CDPK subfamily.</text>
</comment>
<accession>A0A7S0GFI7</accession>
<evidence type="ECO:0000256" key="8">
    <source>
        <dbReference type="ARBA" id="ARBA00024334"/>
    </source>
</evidence>
<reference evidence="13" key="1">
    <citation type="submission" date="2021-01" db="EMBL/GenBank/DDBJ databases">
        <authorList>
            <person name="Corre E."/>
            <person name="Pelletier E."/>
            <person name="Niang G."/>
            <person name="Scheremetjew M."/>
            <person name="Finn R."/>
            <person name="Kale V."/>
            <person name="Holt S."/>
            <person name="Cochrane G."/>
            <person name="Meng A."/>
            <person name="Brown T."/>
            <person name="Cohen L."/>
        </authorList>
    </citation>
    <scope>NUCLEOTIDE SEQUENCE</scope>
    <source>
        <strain evidence="13">CCAP1064/1</strain>
    </source>
</reference>
<evidence type="ECO:0000259" key="12">
    <source>
        <dbReference type="PROSITE" id="PS50222"/>
    </source>
</evidence>
<dbReference type="AlphaFoldDB" id="A0A7S0GFI7"/>
<dbReference type="InterPro" id="IPR017441">
    <property type="entry name" value="Protein_kinase_ATP_BS"/>
</dbReference>
<dbReference type="SMART" id="SM00220">
    <property type="entry name" value="S_TKc"/>
    <property type="match status" value="1"/>
</dbReference>
<evidence type="ECO:0000313" key="13">
    <source>
        <dbReference type="EMBL" id="CAD8413776.1"/>
    </source>
</evidence>
<keyword evidence="7 9" id="KW-0067">ATP-binding</keyword>
<feature type="domain" description="Protein kinase" evidence="11">
    <location>
        <begin position="40"/>
        <end position="301"/>
    </location>
</feature>
<dbReference type="CDD" id="cd05117">
    <property type="entry name" value="STKc_CAMK"/>
    <property type="match status" value="1"/>
</dbReference>
<dbReference type="Gene3D" id="1.10.238.10">
    <property type="entry name" value="EF-hand"/>
    <property type="match status" value="2"/>
</dbReference>
<dbReference type="GO" id="GO:0004674">
    <property type="term" value="F:protein serine/threonine kinase activity"/>
    <property type="evidence" value="ECO:0007669"/>
    <property type="project" value="UniProtKB-KW"/>
</dbReference>
<dbReference type="Pfam" id="PF13499">
    <property type="entry name" value="EF-hand_7"/>
    <property type="match status" value="1"/>
</dbReference>
<evidence type="ECO:0000256" key="5">
    <source>
        <dbReference type="ARBA" id="ARBA00022777"/>
    </source>
</evidence>
<evidence type="ECO:0000256" key="4">
    <source>
        <dbReference type="ARBA" id="ARBA00022741"/>
    </source>
</evidence>
<dbReference type="PROSITE" id="PS00018">
    <property type="entry name" value="EF_HAND_1"/>
    <property type="match status" value="2"/>
</dbReference>
<evidence type="ECO:0000256" key="1">
    <source>
        <dbReference type="ARBA" id="ARBA00001946"/>
    </source>
</evidence>
<dbReference type="GO" id="GO:0005509">
    <property type="term" value="F:calcium ion binding"/>
    <property type="evidence" value="ECO:0007669"/>
    <property type="project" value="InterPro"/>
</dbReference>
<feature type="domain" description="EF-hand" evidence="12">
    <location>
        <begin position="346"/>
        <end position="381"/>
    </location>
</feature>
<organism evidence="13">
    <name type="scientific">Proboscia inermis</name>
    <dbReference type="NCBI Taxonomy" id="420281"/>
    <lineage>
        <taxon>Eukaryota</taxon>
        <taxon>Sar</taxon>
        <taxon>Stramenopiles</taxon>
        <taxon>Ochrophyta</taxon>
        <taxon>Bacillariophyta</taxon>
        <taxon>Coscinodiscophyceae</taxon>
        <taxon>Rhizosoleniophycidae</taxon>
        <taxon>Rhizosoleniales</taxon>
        <taxon>Rhizosoleniaceae</taxon>
        <taxon>Proboscia</taxon>
    </lineage>
</organism>
<evidence type="ECO:0000256" key="7">
    <source>
        <dbReference type="ARBA" id="ARBA00022840"/>
    </source>
</evidence>
<name>A0A7S0GFI7_9STRA</name>
<dbReference type="EMBL" id="HBEL01021168">
    <property type="protein sequence ID" value="CAD8413776.1"/>
    <property type="molecule type" value="Transcribed_RNA"/>
</dbReference>
<dbReference type="FunFam" id="3.30.200.20:FF:000880">
    <property type="entry name" value="Predicted protein"/>
    <property type="match status" value="1"/>
</dbReference>
<dbReference type="Gene3D" id="3.30.200.20">
    <property type="entry name" value="Phosphorylase Kinase, domain 1"/>
    <property type="match status" value="1"/>
</dbReference>
<evidence type="ECO:0000256" key="10">
    <source>
        <dbReference type="RuleBase" id="RU000304"/>
    </source>
</evidence>
<dbReference type="Pfam" id="PF00069">
    <property type="entry name" value="Pkinase"/>
    <property type="match status" value="1"/>
</dbReference>
<keyword evidence="5" id="KW-0418">Kinase</keyword>
<dbReference type="InterPro" id="IPR011009">
    <property type="entry name" value="Kinase-like_dom_sf"/>
</dbReference>
<sequence>MPSDRSAETFASTRNRNTGNESKEIIMITDALSDVRVKYHIVAKEVGHGHYGVVRKCQNRETKEWFAIKSIRKSKVNKIEVLLREIKILEEVDHPNIINLFEVHEDVKYLHLITELCTGGELFDRIIAKTNSEEGHFSEKDAASLVRSILNAIKYCHDEKQIVHRDLKPENFLFETQDENARIKIIDFGLSRHDDQAYGVMSTRVGTPYYVAPEVLKREYTKSCDIWSIGVITYILLCGYPPFYGDSDTQIFDSVRSGSFDFPESDWDGISNSAKDFIREMLKMDSSKRFTANQALEHQWLLDLDSNLDGDLSHKSKKTADFQKYMGMKKLRKAALAHIASSLTKAEVGSLGQLFGEIDQNKDGMICLEELEKAVEGGSFSGTFLEGLRSLRDDLKTTNSKDASPSIYWKEFLAATMESSVMIQDDKIQLAFDYFKKSDSNHVSVDDLISVFGSKAQAQEILGDVDLDGDGLISFEEFKKAMEKVTH</sequence>
<dbReference type="InterPro" id="IPR002048">
    <property type="entry name" value="EF_hand_dom"/>
</dbReference>
<protein>
    <recommendedName>
        <fullName evidence="14">Calmodulin</fullName>
    </recommendedName>
</protein>
<dbReference type="SMART" id="SM00054">
    <property type="entry name" value="EFh"/>
    <property type="match status" value="2"/>
</dbReference>
<keyword evidence="2 10" id="KW-0723">Serine/threonine-protein kinase</keyword>
<dbReference type="InterPro" id="IPR008271">
    <property type="entry name" value="Ser/Thr_kinase_AS"/>
</dbReference>
<dbReference type="PROSITE" id="PS50011">
    <property type="entry name" value="PROTEIN_KINASE_DOM"/>
    <property type="match status" value="1"/>
</dbReference>
<evidence type="ECO:0000256" key="9">
    <source>
        <dbReference type="PROSITE-ProRule" id="PRU10141"/>
    </source>
</evidence>
<evidence type="ECO:0000256" key="6">
    <source>
        <dbReference type="ARBA" id="ARBA00022837"/>
    </source>
</evidence>
<dbReference type="SUPFAM" id="SSF47473">
    <property type="entry name" value="EF-hand"/>
    <property type="match status" value="1"/>
</dbReference>
<evidence type="ECO:0000256" key="3">
    <source>
        <dbReference type="ARBA" id="ARBA00022679"/>
    </source>
</evidence>
<comment type="cofactor">
    <cofactor evidence="1">
        <name>Mg(2+)</name>
        <dbReference type="ChEBI" id="CHEBI:18420"/>
    </cofactor>
</comment>
<dbReference type="Pfam" id="PF13202">
    <property type="entry name" value="EF-hand_5"/>
    <property type="match status" value="1"/>
</dbReference>
<evidence type="ECO:0000259" key="11">
    <source>
        <dbReference type="PROSITE" id="PS50011"/>
    </source>
</evidence>
<feature type="domain" description="EF-hand" evidence="12">
    <location>
        <begin position="453"/>
        <end position="487"/>
    </location>
</feature>
<gene>
    <name evidence="13" type="ORF">PINE0816_LOCUS9909</name>
</gene>
<dbReference type="PROSITE" id="PS00108">
    <property type="entry name" value="PROTEIN_KINASE_ST"/>
    <property type="match status" value="1"/>
</dbReference>
<dbReference type="PROSITE" id="PS50222">
    <property type="entry name" value="EF_HAND_2"/>
    <property type="match status" value="2"/>
</dbReference>
<keyword evidence="4 9" id="KW-0547">Nucleotide-binding</keyword>
<dbReference type="SUPFAM" id="SSF56112">
    <property type="entry name" value="Protein kinase-like (PK-like)"/>
    <property type="match status" value="1"/>
</dbReference>
<dbReference type="FunFam" id="1.10.510.10:FF:000475">
    <property type="entry name" value="Calcium-dependent protein kinase 5"/>
    <property type="match status" value="1"/>
</dbReference>
<dbReference type="InterPro" id="IPR000719">
    <property type="entry name" value="Prot_kinase_dom"/>
</dbReference>
<dbReference type="CDD" id="cd00051">
    <property type="entry name" value="EFh"/>
    <property type="match status" value="1"/>
</dbReference>
<dbReference type="PROSITE" id="PS00107">
    <property type="entry name" value="PROTEIN_KINASE_ATP"/>
    <property type="match status" value="1"/>
</dbReference>
<dbReference type="GO" id="GO:0005524">
    <property type="term" value="F:ATP binding"/>
    <property type="evidence" value="ECO:0007669"/>
    <property type="project" value="UniProtKB-UniRule"/>
</dbReference>
<dbReference type="Gene3D" id="1.10.510.10">
    <property type="entry name" value="Transferase(Phosphotransferase) domain 1"/>
    <property type="match status" value="1"/>
</dbReference>
<evidence type="ECO:0008006" key="14">
    <source>
        <dbReference type="Google" id="ProtNLM"/>
    </source>
</evidence>
<dbReference type="InterPro" id="IPR050205">
    <property type="entry name" value="CDPK_Ser/Thr_kinases"/>
</dbReference>
<feature type="binding site" evidence="9">
    <location>
        <position position="73"/>
    </location>
    <ligand>
        <name>ATP</name>
        <dbReference type="ChEBI" id="CHEBI:30616"/>
    </ligand>
</feature>
<dbReference type="InterPro" id="IPR011992">
    <property type="entry name" value="EF-hand-dom_pair"/>
</dbReference>
<dbReference type="InterPro" id="IPR018247">
    <property type="entry name" value="EF_Hand_1_Ca_BS"/>
</dbReference>
<dbReference type="PANTHER" id="PTHR24349">
    <property type="entry name" value="SERINE/THREONINE-PROTEIN KINASE"/>
    <property type="match status" value="1"/>
</dbReference>
<keyword evidence="6" id="KW-0106">Calcium</keyword>
<evidence type="ECO:0000256" key="2">
    <source>
        <dbReference type="ARBA" id="ARBA00022527"/>
    </source>
</evidence>
<keyword evidence="3" id="KW-0808">Transferase</keyword>
<proteinExistence type="inferred from homology"/>